<evidence type="ECO:0000313" key="3">
    <source>
        <dbReference type="Proteomes" id="UP001281761"/>
    </source>
</evidence>
<dbReference type="EMBL" id="JARBJD010000273">
    <property type="protein sequence ID" value="KAK2945082.1"/>
    <property type="molecule type" value="Genomic_DNA"/>
</dbReference>
<name>A0ABQ9X060_9EUKA</name>
<evidence type="ECO:0000256" key="1">
    <source>
        <dbReference type="SAM" id="MobiDB-lite"/>
    </source>
</evidence>
<reference evidence="2 3" key="1">
    <citation type="journal article" date="2022" name="bioRxiv">
        <title>Genomics of Preaxostyla Flagellates Illuminates Evolutionary Transitions and the Path Towards Mitochondrial Loss.</title>
        <authorList>
            <person name="Novak L.V.F."/>
            <person name="Treitli S.C."/>
            <person name="Pyrih J."/>
            <person name="Halakuc P."/>
            <person name="Pipaliya S.V."/>
            <person name="Vacek V."/>
            <person name="Brzon O."/>
            <person name="Soukal P."/>
            <person name="Eme L."/>
            <person name="Dacks J.B."/>
            <person name="Karnkowska A."/>
            <person name="Elias M."/>
            <person name="Hampl V."/>
        </authorList>
    </citation>
    <scope>NUCLEOTIDE SEQUENCE [LARGE SCALE GENOMIC DNA]</scope>
    <source>
        <strain evidence="2">NAU3</strain>
        <tissue evidence="2">Gut</tissue>
    </source>
</reference>
<evidence type="ECO:0000313" key="2">
    <source>
        <dbReference type="EMBL" id="KAK2945082.1"/>
    </source>
</evidence>
<protein>
    <submittedName>
        <fullName evidence="2">Uncharacterized protein</fullName>
    </submittedName>
</protein>
<accession>A0ABQ9X060</accession>
<keyword evidence="3" id="KW-1185">Reference proteome</keyword>
<feature type="region of interest" description="Disordered" evidence="1">
    <location>
        <begin position="1"/>
        <end position="30"/>
    </location>
</feature>
<proteinExistence type="predicted"/>
<sequence length="112" mass="12598">MTSPLSTLSIKNTKPLGQEEPSPVKVTQKVAPPTDFQGTVSQWEFESESDPTPPRRFFASLKAKMKRRFNDFDGNWLDTVLPQQILDQLSLSSDHIHSTIGIQTRVADVQDD</sequence>
<comment type="caution">
    <text evidence="2">The sequence shown here is derived from an EMBL/GenBank/DDBJ whole genome shotgun (WGS) entry which is preliminary data.</text>
</comment>
<gene>
    <name evidence="2" type="ORF">BLNAU_19980</name>
</gene>
<feature type="compositionally biased region" description="Polar residues" evidence="1">
    <location>
        <begin position="1"/>
        <end position="12"/>
    </location>
</feature>
<organism evidence="2 3">
    <name type="scientific">Blattamonas nauphoetae</name>
    <dbReference type="NCBI Taxonomy" id="2049346"/>
    <lineage>
        <taxon>Eukaryota</taxon>
        <taxon>Metamonada</taxon>
        <taxon>Preaxostyla</taxon>
        <taxon>Oxymonadida</taxon>
        <taxon>Blattamonas</taxon>
    </lineage>
</organism>
<dbReference type="Proteomes" id="UP001281761">
    <property type="component" value="Unassembled WGS sequence"/>
</dbReference>